<proteinExistence type="inferred from homology"/>
<dbReference type="InterPro" id="IPR018502">
    <property type="entry name" value="Annexin_repeat"/>
</dbReference>
<protein>
    <recommendedName>
        <fullName evidence="8">Annexin</fullName>
    </recommendedName>
</protein>
<reference evidence="6 7" key="1">
    <citation type="submission" date="2018-11" db="EMBL/GenBank/DDBJ databases">
        <authorList>
            <consortium name="Pathogen Informatics"/>
        </authorList>
    </citation>
    <scope>NUCLEOTIDE SEQUENCE [LARGE SCALE GENOMIC DNA]</scope>
</reference>
<dbReference type="Pfam" id="PF00191">
    <property type="entry name" value="Annexin"/>
    <property type="match status" value="1"/>
</dbReference>
<keyword evidence="2" id="KW-0677">Repeat</keyword>
<dbReference type="PANTHER" id="PTHR10502">
    <property type="entry name" value="ANNEXIN"/>
    <property type="match status" value="1"/>
</dbReference>
<keyword evidence="4" id="KW-0041">Annexin</keyword>
<dbReference type="GO" id="GO:0005634">
    <property type="term" value="C:nucleus"/>
    <property type="evidence" value="ECO:0007669"/>
    <property type="project" value="TreeGrafter"/>
</dbReference>
<evidence type="ECO:0000313" key="6">
    <source>
        <dbReference type="EMBL" id="VDK57490.1"/>
    </source>
</evidence>
<dbReference type="GO" id="GO:0005544">
    <property type="term" value="F:calcium-dependent phospholipid binding"/>
    <property type="evidence" value="ECO:0007669"/>
    <property type="project" value="UniProtKB-KW"/>
</dbReference>
<dbReference type="InterPro" id="IPR037104">
    <property type="entry name" value="Annexin_sf"/>
</dbReference>
<dbReference type="AlphaFoldDB" id="A0A3P6RRR9"/>
<dbReference type="SUPFAM" id="SSF47874">
    <property type="entry name" value="Annexin"/>
    <property type="match status" value="1"/>
</dbReference>
<evidence type="ECO:0000256" key="4">
    <source>
        <dbReference type="ARBA" id="ARBA00023216"/>
    </source>
</evidence>
<dbReference type="GO" id="GO:0005509">
    <property type="term" value="F:calcium ion binding"/>
    <property type="evidence" value="ECO:0007669"/>
    <property type="project" value="InterPro"/>
</dbReference>
<comment type="similarity">
    <text evidence="1">Belongs to the annexin family.</text>
</comment>
<evidence type="ECO:0008006" key="8">
    <source>
        <dbReference type="Google" id="ProtNLM"/>
    </source>
</evidence>
<dbReference type="GO" id="GO:0005886">
    <property type="term" value="C:plasma membrane"/>
    <property type="evidence" value="ECO:0007669"/>
    <property type="project" value="TreeGrafter"/>
</dbReference>
<dbReference type="FunFam" id="1.10.220.10:FF:000002">
    <property type="entry name" value="Annexin"/>
    <property type="match status" value="1"/>
</dbReference>
<dbReference type="OrthoDB" id="37886at2759"/>
<keyword evidence="3" id="KW-0106">Calcium</keyword>
<keyword evidence="5" id="KW-0111">Calcium/phospholipid-binding</keyword>
<dbReference type="Proteomes" id="UP000271889">
    <property type="component" value="Unassembled WGS sequence"/>
</dbReference>
<evidence type="ECO:0000256" key="5">
    <source>
        <dbReference type="ARBA" id="ARBA00023302"/>
    </source>
</evidence>
<dbReference type="GO" id="GO:0012506">
    <property type="term" value="C:vesicle membrane"/>
    <property type="evidence" value="ECO:0007669"/>
    <property type="project" value="TreeGrafter"/>
</dbReference>
<dbReference type="PANTHER" id="PTHR10502:SF102">
    <property type="entry name" value="ANNEXIN B11"/>
    <property type="match status" value="1"/>
</dbReference>
<sequence>MYYCSASLFHFALAEETNLTTPISLEPISAGERRLGTDESCFNQILASQNFNQLRLVFAEYEKVTKHSIERAIESEFSGDIRDGLLALVAVVRNRPAYFAKLLYESMKAMYKTSLENMIKGDCSGSYKDGLIALVNGN</sequence>
<accession>A0A3P6RRR9</accession>
<dbReference type="PROSITE" id="PS51897">
    <property type="entry name" value="ANNEXIN_2"/>
    <property type="match status" value="1"/>
</dbReference>
<dbReference type="GO" id="GO:0005737">
    <property type="term" value="C:cytoplasm"/>
    <property type="evidence" value="ECO:0007669"/>
    <property type="project" value="TreeGrafter"/>
</dbReference>
<dbReference type="SMART" id="SM00335">
    <property type="entry name" value="ANX"/>
    <property type="match status" value="1"/>
</dbReference>
<name>A0A3P6RRR9_CYLGO</name>
<evidence type="ECO:0000313" key="7">
    <source>
        <dbReference type="Proteomes" id="UP000271889"/>
    </source>
</evidence>
<evidence type="ECO:0000256" key="3">
    <source>
        <dbReference type="ARBA" id="ARBA00022837"/>
    </source>
</evidence>
<keyword evidence="7" id="KW-1185">Reference proteome</keyword>
<dbReference type="Gene3D" id="1.10.220.10">
    <property type="entry name" value="Annexin"/>
    <property type="match status" value="2"/>
</dbReference>
<dbReference type="EMBL" id="UYRV01010512">
    <property type="protein sequence ID" value="VDK57490.1"/>
    <property type="molecule type" value="Genomic_DNA"/>
</dbReference>
<evidence type="ECO:0000256" key="1">
    <source>
        <dbReference type="ARBA" id="ARBA00007831"/>
    </source>
</evidence>
<evidence type="ECO:0000256" key="2">
    <source>
        <dbReference type="ARBA" id="ARBA00022737"/>
    </source>
</evidence>
<gene>
    <name evidence="6" type="ORF">CGOC_LOCUS4005</name>
</gene>
<organism evidence="6 7">
    <name type="scientific">Cylicostephanus goldi</name>
    <name type="common">Nematode worm</name>
    <dbReference type="NCBI Taxonomy" id="71465"/>
    <lineage>
        <taxon>Eukaryota</taxon>
        <taxon>Metazoa</taxon>
        <taxon>Ecdysozoa</taxon>
        <taxon>Nematoda</taxon>
        <taxon>Chromadorea</taxon>
        <taxon>Rhabditida</taxon>
        <taxon>Rhabditina</taxon>
        <taxon>Rhabditomorpha</taxon>
        <taxon>Strongyloidea</taxon>
        <taxon>Strongylidae</taxon>
        <taxon>Cylicostephanus</taxon>
    </lineage>
</organism>
<dbReference type="GO" id="GO:0001786">
    <property type="term" value="F:phosphatidylserine binding"/>
    <property type="evidence" value="ECO:0007669"/>
    <property type="project" value="TreeGrafter"/>
</dbReference>